<name>A0A7J6YGJ6_TRYCR</name>
<sequence length="243" mass="26703">MGGLAPGSIDDVTDGDFPLGRLHIDGGGTTGSSCYSTAFGEETASIYVDEEPPFPLRSYSCDGGEFLHIFRPPNQPETGSIHCYSPWTVRGDDEFSLVAHVEVEDEEKGFTLGICGATESVVGTFLQYFSAGQTMHPMGTQEVRRFCICPWHRRAVLLALLDDRIISCVYLPSAEFCLSRSGRGREEAGLTQESPTALFEPTPIDVDAWRVVVEHKGRGFVRFYAVERRKGSCYCDAPLSQLS</sequence>
<dbReference type="OMA" id="CICPWHR"/>
<evidence type="ECO:0000313" key="2">
    <source>
        <dbReference type="Proteomes" id="UP000583944"/>
    </source>
</evidence>
<protein>
    <submittedName>
        <fullName evidence="1">Uncharacterized protein</fullName>
    </submittedName>
</protein>
<proteinExistence type="predicted"/>
<dbReference type="AlphaFoldDB" id="A0A7J6YGJ6"/>
<dbReference type="OrthoDB" id="249340at2759"/>
<comment type="caution">
    <text evidence="1">The sequence shown here is derived from an EMBL/GenBank/DDBJ whole genome shotgun (WGS) entry which is preliminary data.</text>
</comment>
<reference evidence="1 2" key="1">
    <citation type="journal article" date="2019" name="Genome Biol. Evol.">
        <title>Nanopore Sequencing Significantly Improves Genome Assembly of the Protozoan Parasite Trypanosoma cruzi.</title>
        <authorList>
            <person name="Diaz-Viraque F."/>
            <person name="Pita S."/>
            <person name="Greif G."/>
            <person name="de Souza R.C.M."/>
            <person name="Iraola G."/>
            <person name="Robello C."/>
        </authorList>
    </citation>
    <scope>NUCLEOTIDE SEQUENCE [LARGE SCALE GENOMIC DNA]</scope>
    <source>
        <strain evidence="1 2">Berenice</strain>
    </source>
</reference>
<dbReference type="VEuPathDB" id="TriTrypDB:BCY84_14115"/>
<gene>
    <name evidence="1" type="ORF">ECC02_001357</name>
</gene>
<dbReference type="EMBL" id="JABDHM010000006">
    <property type="protein sequence ID" value="KAF5225593.1"/>
    <property type="molecule type" value="Genomic_DNA"/>
</dbReference>
<evidence type="ECO:0000313" key="1">
    <source>
        <dbReference type="EMBL" id="KAF5225593.1"/>
    </source>
</evidence>
<accession>A0A7J6YGJ6</accession>
<organism evidence="1 2">
    <name type="scientific">Trypanosoma cruzi</name>
    <dbReference type="NCBI Taxonomy" id="5693"/>
    <lineage>
        <taxon>Eukaryota</taxon>
        <taxon>Discoba</taxon>
        <taxon>Euglenozoa</taxon>
        <taxon>Kinetoplastea</taxon>
        <taxon>Metakinetoplastina</taxon>
        <taxon>Trypanosomatida</taxon>
        <taxon>Trypanosomatidae</taxon>
        <taxon>Trypanosoma</taxon>
        <taxon>Schizotrypanum</taxon>
    </lineage>
</organism>
<dbReference type="Proteomes" id="UP000583944">
    <property type="component" value="Unassembled WGS sequence"/>
</dbReference>
<dbReference type="VEuPathDB" id="TriTrypDB:ECC02_001357"/>